<gene>
    <name evidence="6" type="ORF">CSB93_5578</name>
</gene>
<keyword evidence="2" id="KW-0963">Cytoplasm</keyword>
<evidence type="ECO:0000313" key="7">
    <source>
        <dbReference type="Proteomes" id="UP000238390"/>
    </source>
</evidence>
<name>A0A2R3IRG3_9PSED</name>
<reference evidence="6 7" key="1">
    <citation type="submission" date="2018-02" db="EMBL/GenBank/DDBJ databases">
        <title>FDA/CDC Antimicrobial Resistant Isolate Bank Genome Sequencing.</title>
        <authorList>
            <person name="Benahmed F.H."/>
            <person name="Lutgring J.D."/>
            <person name="Yoo B."/>
            <person name="Machado M."/>
            <person name="Brown A."/>
            <person name="McAllister G."/>
            <person name="Perry A."/>
            <person name="Halpin A.L."/>
            <person name="Vavikolanu K."/>
            <person name="Ott S."/>
            <person name="Zhao X."/>
            <person name="Tallon L.J."/>
            <person name="Sadzewicz L."/>
            <person name="Aluvathingal J."/>
            <person name="Nadendla S."/>
            <person name="Voskania-kordi A."/>
            <person name="Simonyan V."/>
            <person name="Patel J."/>
            <person name="Shawar R.M."/>
        </authorList>
    </citation>
    <scope>NUCLEOTIDE SEQUENCE [LARGE SCALE GENOMIC DNA]</scope>
    <source>
        <strain evidence="6 7">AR_0356</strain>
    </source>
</reference>
<dbReference type="GO" id="GO:0044781">
    <property type="term" value="P:bacterial-type flagellum organization"/>
    <property type="evidence" value="ECO:0007669"/>
    <property type="project" value="UniProtKB-KW"/>
</dbReference>
<dbReference type="Pfam" id="PF05400">
    <property type="entry name" value="FliT"/>
    <property type="match status" value="1"/>
</dbReference>
<dbReference type="InterPro" id="IPR008622">
    <property type="entry name" value="FliT"/>
</dbReference>
<evidence type="ECO:0000313" key="6">
    <source>
        <dbReference type="EMBL" id="AVK04502.1"/>
    </source>
</evidence>
<sequence length="97" mass="10880">MSAAVQILEETGSALRVALASHDWDAIGELDQRCRQAVDEAMLDVQDEETLRARMEDLLALYRELIGVCQGERQRLGNDLVQLNQSKQGAKVYQMFG</sequence>
<evidence type="ECO:0000256" key="2">
    <source>
        <dbReference type="ARBA" id="ARBA00022490"/>
    </source>
</evidence>
<evidence type="ECO:0000256" key="5">
    <source>
        <dbReference type="ARBA" id="ARBA00093797"/>
    </source>
</evidence>
<keyword evidence="6" id="KW-0282">Flagellum</keyword>
<dbReference type="Gene3D" id="1.20.58.380">
    <property type="entry name" value="Flagellar protein flit"/>
    <property type="match status" value="1"/>
</dbReference>
<organism evidence="6 7">
    <name type="scientific">Pseudomonas paraeruginosa</name>
    <dbReference type="NCBI Taxonomy" id="2994495"/>
    <lineage>
        <taxon>Bacteria</taxon>
        <taxon>Pseudomonadati</taxon>
        <taxon>Pseudomonadota</taxon>
        <taxon>Gammaproteobacteria</taxon>
        <taxon>Pseudomonadales</taxon>
        <taxon>Pseudomonadaceae</taxon>
        <taxon>Pseudomonas</taxon>
    </lineage>
</organism>
<evidence type="ECO:0000256" key="3">
    <source>
        <dbReference type="ARBA" id="ARBA00022795"/>
    </source>
</evidence>
<evidence type="ECO:0000256" key="1">
    <source>
        <dbReference type="ARBA" id="ARBA00004514"/>
    </source>
</evidence>
<comment type="subcellular location">
    <subcellularLocation>
        <location evidence="1">Cytoplasm</location>
        <location evidence="1">Cytosol</location>
    </subcellularLocation>
</comment>
<dbReference type="EMBL" id="CP027169">
    <property type="protein sequence ID" value="AVK04502.1"/>
    <property type="molecule type" value="Genomic_DNA"/>
</dbReference>
<keyword evidence="6" id="KW-0966">Cell projection</keyword>
<keyword evidence="3" id="KW-1005">Bacterial flagellum biogenesis</keyword>
<keyword evidence="7" id="KW-1185">Reference proteome</keyword>
<keyword evidence="4" id="KW-0143">Chaperone</keyword>
<dbReference type="AlphaFoldDB" id="A0A2R3IRG3"/>
<protein>
    <recommendedName>
        <fullName evidence="5">Flagellar protein FliT</fullName>
    </recommendedName>
</protein>
<accession>A0A2R3IRG3</accession>
<dbReference type="RefSeq" id="WP_003152328.1">
    <property type="nucleotide sequence ID" value="NZ_CP027169.1"/>
</dbReference>
<proteinExistence type="predicted"/>
<evidence type="ECO:0000256" key="4">
    <source>
        <dbReference type="ARBA" id="ARBA00023186"/>
    </source>
</evidence>
<dbReference type="Proteomes" id="UP000238390">
    <property type="component" value="Chromosome"/>
</dbReference>
<keyword evidence="6" id="KW-0969">Cilium</keyword>